<dbReference type="OrthoDB" id="8911615at2"/>
<accession>A0A235EGY4</accession>
<evidence type="ECO:0000313" key="2">
    <source>
        <dbReference type="EMBL" id="OYD48302.1"/>
    </source>
</evidence>
<name>A0A235EGY4_9BURK</name>
<comment type="caution">
    <text evidence="2">The sequence shown here is derived from an EMBL/GenBank/DDBJ whole genome shotgun (WGS) entry which is preliminary data.</text>
</comment>
<evidence type="ECO:0000313" key="3">
    <source>
        <dbReference type="Proteomes" id="UP000215441"/>
    </source>
</evidence>
<feature type="transmembrane region" description="Helical" evidence="1">
    <location>
        <begin position="106"/>
        <end position="124"/>
    </location>
</feature>
<evidence type="ECO:0008006" key="4">
    <source>
        <dbReference type="Google" id="ProtNLM"/>
    </source>
</evidence>
<dbReference type="AlphaFoldDB" id="A0A235EGY4"/>
<dbReference type="RefSeq" id="WP_094291311.1">
    <property type="nucleotide sequence ID" value="NZ_NOIG01000012.1"/>
</dbReference>
<dbReference type="Proteomes" id="UP000215441">
    <property type="component" value="Unassembled WGS sequence"/>
</dbReference>
<organism evidence="2 3">
    <name type="scientific">Acidovorax kalamii</name>
    <dbReference type="NCBI Taxonomy" id="2004485"/>
    <lineage>
        <taxon>Bacteria</taxon>
        <taxon>Pseudomonadati</taxon>
        <taxon>Pseudomonadota</taxon>
        <taxon>Betaproteobacteria</taxon>
        <taxon>Burkholderiales</taxon>
        <taxon>Comamonadaceae</taxon>
        <taxon>Acidovorax</taxon>
    </lineage>
</organism>
<sequence length="130" mass="13846">MSLSNATHNLTDNARNLADNVLQSAQDAVLATRAAADQSLDQAEDTVRALRRRADPAIDDLAARAQDLAARSIDYCADTSARARRQIQHAADATGRYVAAQPGKSLVIAAASGAAVATLALWLSRRRRTH</sequence>
<proteinExistence type="predicted"/>
<protein>
    <recommendedName>
        <fullName evidence="4">DUF883 domain-containing protein</fullName>
    </recommendedName>
</protein>
<keyword evidence="3" id="KW-1185">Reference proteome</keyword>
<keyword evidence="1" id="KW-1133">Transmembrane helix</keyword>
<dbReference type="EMBL" id="NOIG01000012">
    <property type="protein sequence ID" value="OYD48302.1"/>
    <property type="molecule type" value="Genomic_DNA"/>
</dbReference>
<keyword evidence="1" id="KW-0472">Membrane</keyword>
<reference evidence="2 3" key="1">
    <citation type="submission" date="2017-07" db="EMBL/GenBank/DDBJ databases">
        <title>Acidovorax KNDSW TSA 6 genome sequence and assembly.</title>
        <authorList>
            <person name="Mayilraj S."/>
        </authorList>
    </citation>
    <scope>NUCLEOTIDE SEQUENCE [LARGE SCALE GENOMIC DNA]</scope>
    <source>
        <strain evidence="2 3">KNDSW-TSA6</strain>
    </source>
</reference>
<gene>
    <name evidence="2" type="ORF">CBY09_19915</name>
</gene>
<evidence type="ECO:0000256" key="1">
    <source>
        <dbReference type="SAM" id="Phobius"/>
    </source>
</evidence>
<keyword evidence="1" id="KW-0812">Transmembrane</keyword>